<evidence type="ECO:0000256" key="2">
    <source>
        <dbReference type="SAM" id="SignalP"/>
    </source>
</evidence>
<evidence type="ECO:0000313" key="3">
    <source>
        <dbReference type="EMBL" id="HIS32962.1"/>
    </source>
</evidence>
<dbReference type="PANTHER" id="PTHR45661">
    <property type="entry name" value="SURFACE ANTIGEN"/>
    <property type="match status" value="1"/>
</dbReference>
<feature type="chain" id="PRO_5038470086" evidence="2">
    <location>
        <begin position="26"/>
        <end position="432"/>
    </location>
</feature>
<dbReference type="EMBL" id="DVIQ01000108">
    <property type="protein sequence ID" value="HIS32962.1"/>
    <property type="molecule type" value="Genomic_DNA"/>
</dbReference>
<reference evidence="3" key="1">
    <citation type="submission" date="2020-10" db="EMBL/GenBank/DDBJ databases">
        <authorList>
            <person name="Gilroy R."/>
        </authorList>
    </citation>
    <scope>NUCLEOTIDE SEQUENCE</scope>
    <source>
        <strain evidence="3">CHK190-19873</strain>
    </source>
</reference>
<feature type="region of interest" description="Disordered" evidence="1">
    <location>
        <begin position="232"/>
        <end position="258"/>
    </location>
</feature>
<name>A0A9D1EVP7_9FIRM</name>
<reference evidence="3" key="2">
    <citation type="journal article" date="2021" name="PeerJ">
        <title>Extensive microbial diversity within the chicken gut microbiome revealed by metagenomics and culture.</title>
        <authorList>
            <person name="Gilroy R."/>
            <person name="Ravi A."/>
            <person name="Getino M."/>
            <person name="Pursley I."/>
            <person name="Horton D.L."/>
            <person name="Alikhan N.F."/>
            <person name="Baker D."/>
            <person name="Gharbi K."/>
            <person name="Hall N."/>
            <person name="Watson M."/>
            <person name="Adriaenssens E.M."/>
            <person name="Foster-Nyarko E."/>
            <person name="Jarju S."/>
            <person name="Secka A."/>
            <person name="Antonio M."/>
            <person name="Oren A."/>
            <person name="Chaudhuri R.R."/>
            <person name="La Ragione R."/>
            <person name="Hildebrand F."/>
            <person name="Pallen M.J."/>
        </authorList>
    </citation>
    <scope>NUCLEOTIDE SEQUENCE</scope>
    <source>
        <strain evidence="3">CHK190-19873</strain>
    </source>
</reference>
<dbReference type="Gene3D" id="3.80.10.10">
    <property type="entry name" value="Ribonuclease Inhibitor"/>
    <property type="match status" value="1"/>
</dbReference>
<dbReference type="Proteomes" id="UP000823935">
    <property type="component" value="Unassembled WGS sequence"/>
</dbReference>
<dbReference type="InterPro" id="IPR026906">
    <property type="entry name" value="LRR_5"/>
</dbReference>
<dbReference type="InterPro" id="IPR032675">
    <property type="entry name" value="LRR_dom_sf"/>
</dbReference>
<evidence type="ECO:0000313" key="4">
    <source>
        <dbReference type="Proteomes" id="UP000823935"/>
    </source>
</evidence>
<protein>
    <submittedName>
        <fullName evidence="3">Leucine-rich repeat domain-containing protein</fullName>
    </submittedName>
</protein>
<dbReference type="Pfam" id="PF13306">
    <property type="entry name" value="LRR_5"/>
    <property type="match status" value="1"/>
</dbReference>
<proteinExistence type="predicted"/>
<gene>
    <name evidence="3" type="ORF">IAB44_15660</name>
</gene>
<organism evidence="3 4">
    <name type="scientific">Candidatus Limivivens intestinipullorum</name>
    <dbReference type="NCBI Taxonomy" id="2840858"/>
    <lineage>
        <taxon>Bacteria</taxon>
        <taxon>Bacillati</taxon>
        <taxon>Bacillota</taxon>
        <taxon>Clostridia</taxon>
        <taxon>Lachnospirales</taxon>
        <taxon>Lachnospiraceae</taxon>
        <taxon>Lachnospiraceae incertae sedis</taxon>
        <taxon>Candidatus Limivivens</taxon>
    </lineage>
</organism>
<feature type="signal peptide" evidence="2">
    <location>
        <begin position="1"/>
        <end position="25"/>
    </location>
</feature>
<keyword evidence="2" id="KW-0732">Signal</keyword>
<accession>A0A9D1EVP7</accession>
<sequence>MIQKVFPFIALFALFLCLASSRANADNADLGGVTFNIWYKVWNENFGLSYLTCKDEPKPFVIQYGTETVSISPKQVYPYNPEIPNSNYYEYPLTQLKNGWENGVPIKLVSVPVPDGYELCFSGQPVLTADSGSQSRYVSCTISIKKAGEKVTMDTRYSFSCDIEVTDGKPEVIVEHNGIPLTEGIDYTLSWKSLPGGYRLQAVVTGKGGYTGTLTDEVFTSQLNADTAAALMGKEPDSGDKGSSSSSNTDKNTGSSASTVLKKGQTVTVGNYRYKITKVSGKKGTVSVAGLKNKKTTSVSIPSTVKTKGYTFTVTAVGNKAFKGNKYMKKVTISKKVKTIGSEAFYKCTALTSVKLSSGTASVGAKAFYGCKKLKTLSLPGTLTAIGDYAFYSCSSLKTLSLPKGLKTIGKSSFAKCTGLTKVTIPSTVTTV</sequence>
<dbReference type="AlphaFoldDB" id="A0A9D1EVP7"/>
<comment type="caution">
    <text evidence="3">The sequence shown here is derived from an EMBL/GenBank/DDBJ whole genome shotgun (WGS) entry which is preliminary data.</text>
</comment>
<evidence type="ECO:0000256" key="1">
    <source>
        <dbReference type="SAM" id="MobiDB-lite"/>
    </source>
</evidence>
<feature type="compositionally biased region" description="Low complexity" evidence="1">
    <location>
        <begin position="241"/>
        <end position="256"/>
    </location>
</feature>
<dbReference type="SUPFAM" id="SSF52058">
    <property type="entry name" value="L domain-like"/>
    <property type="match status" value="1"/>
</dbReference>
<dbReference type="PANTHER" id="PTHR45661:SF3">
    <property type="entry name" value="IG-LIKE DOMAIN-CONTAINING PROTEIN"/>
    <property type="match status" value="1"/>
</dbReference>
<feature type="non-terminal residue" evidence="3">
    <location>
        <position position="432"/>
    </location>
</feature>
<dbReference type="InterPro" id="IPR053139">
    <property type="entry name" value="Surface_bspA-like"/>
</dbReference>